<reference evidence="4" key="4">
    <citation type="submission" date="2025-08" db="UniProtKB">
        <authorList>
            <consortium name="RefSeq"/>
        </authorList>
    </citation>
    <scope>IDENTIFICATION</scope>
    <source>
        <strain evidence="4">CBS432</strain>
    </source>
</reference>
<dbReference type="GO" id="GO:0070823">
    <property type="term" value="C:HDA1 complex"/>
    <property type="evidence" value="ECO:0007669"/>
    <property type="project" value="InterPro"/>
</dbReference>
<reference evidence="4" key="1">
    <citation type="journal article" date="2017" name="Nat. Genet.">
        <title>Contrasting evolutionary genome dynamics between domesticated and wild yeasts.</title>
        <authorList>
            <person name="Yue J.X."/>
            <person name="Li J."/>
            <person name="Aigrain L."/>
            <person name="Hallin J."/>
            <person name="Persson K."/>
            <person name="Oliver K."/>
            <person name="Bergstrom A."/>
            <person name="Coupland P."/>
            <person name="Warringer J."/>
            <person name="Lagomarsino M.C."/>
            <person name="Fischer G."/>
            <person name="Durbin R."/>
            <person name="Liti G."/>
        </authorList>
    </citation>
    <scope>NUCLEOTIDE SEQUENCE</scope>
    <source>
        <strain evidence="4">CBS432</strain>
    </source>
</reference>
<sequence length="674" mass="77400">MSRKSSKKLKVYYLPVTLTQFQKDLSEILISLHAKSFRASLAGESQANALSKPCGSPADPETHSYPKLSQRQLTYIFDSNIRAVANHPSLLVDHYMPRQLLRMEPTESSIAGSHKFQVLNQLIDSICFRDREGSPNEVIKCAIVAHSIKELDLLEGLVLGKKFRIKRLSGTSLYNEKHKFPNLATVDSTINKDGTPNSLSSTSSNSNSTSYTGYSKDDYDYSVKRNLKKRKVNTDDWLFLATTKHLKHDQYLLANYEIDMIISFDPMLEIELPALQVLKNNANKDIPIIKLLVQNSPDHYLLDSEIKNSNTNLSYLNNNDHIDNGQEYEEIKCSLLYFLQARNAQVDNCDIDFIKLVKCCLEGKDCNNFLPPLDLITLDEASKDSSDSEFWRPQLTKLQYSSTELPLWDSPLDIKTYQTELMHRAVIRLRDIQDEYTKGNSPLYENRLKENQRQNKLDEIKNSVGLTFKKKQELEKSINDSEKRFKHAMTESTKLENKINVLLKNKQELEIFTKLSYNTISSENQLEKKSALTAKLDEYVDRNATLSNKLKELEQTNAEKSKLNDELRSKYQVESSKAAESAQTVKNLEESMKSLQNEVNGPLTKFSTESLKKEMEFLQNDFQSLKARNKFLKNYINLMNRQYDLKNKNNIQVEKAAGTGTRFRSTRSNTPNYT</sequence>
<dbReference type="GeneID" id="54629733"/>
<proteinExistence type="predicted"/>
<reference evidence="4" key="2">
    <citation type="submission" date="2020-01" db="EMBL/GenBank/DDBJ databases">
        <title>Population-level Yeast Reference Genomes.</title>
        <authorList>
            <person name="Yue J.-X."/>
        </authorList>
    </citation>
    <scope>NUCLEOTIDE SEQUENCE</scope>
    <source>
        <strain evidence="4">CBS432</strain>
    </source>
</reference>
<dbReference type="GO" id="GO:0005737">
    <property type="term" value="C:cytoplasm"/>
    <property type="evidence" value="ECO:0007669"/>
    <property type="project" value="UniProtKB-ARBA"/>
</dbReference>
<protein>
    <submittedName>
        <fullName evidence="4">Hda2p</fullName>
    </submittedName>
</protein>
<feature type="coiled-coil region" evidence="2">
    <location>
        <begin position="529"/>
        <end position="635"/>
    </location>
</feature>
<name>A0A8B8UP27_SACPA</name>
<keyword evidence="1 2" id="KW-0175">Coiled coil</keyword>
<evidence type="ECO:0000256" key="3">
    <source>
        <dbReference type="SAM" id="MobiDB-lite"/>
    </source>
</evidence>
<gene>
    <name evidence="4" type="primary">HDA2</name>
    <name evidence="4" type="ORF">SPAR_D04860</name>
</gene>
<feature type="compositionally biased region" description="Low complexity" evidence="3">
    <location>
        <begin position="197"/>
        <end position="210"/>
    </location>
</feature>
<reference evidence="4" key="3">
    <citation type="submission" date="2025-07" db="EMBL/GenBank/DDBJ databases">
        <authorList>
            <consortium name="NCBI Genome Project"/>
        </authorList>
    </citation>
    <scope>NUCLEOTIDE SEQUENCE</scope>
    <source>
        <strain evidence="4">CBS432</strain>
    </source>
</reference>
<dbReference type="GO" id="GO:0006357">
    <property type="term" value="P:regulation of transcription by RNA polymerase II"/>
    <property type="evidence" value="ECO:0007669"/>
    <property type="project" value="TreeGrafter"/>
</dbReference>
<dbReference type="AlphaFoldDB" id="A0A8B8UP27"/>
<dbReference type="PANTHER" id="PTHR31882">
    <property type="entry name" value="TNFAIP3-INTERACTING PROTEIN COILED COIL FAMILY MEMBER"/>
    <property type="match status" value="1"/>
</dbReference>
<evidence type="ECO:0000256" key="2">
    <source>
        <dbReference type="SAM" id="Coils"/>
    </source>
</evidence>
<dbReference type="KEGG" id="spao:SPAR_D04860"/>
<dbReference type="VEuPathDB" id="FungiDB:SPAR_D04860"/>
<dbReference type="InterPro" id="IPR021006">
    <property type="entry name" value="Hda2/3"/>
</dbReference>
<accession>A0A8B8UP27</accession>
<dbReference type="OrthoDB" id="4034449at2759"/>
<organism evidence="4">
    <name type="scientific">Saccharomyces paradoxus</name>
    <name type="common">Yeast</name>
    <name type="synonym">Saccharomyces douglasii</name>
    <dbReference type="NCBI Taxonomy" id="27291"/>
    <lineage>
        <taxon>Eukaryota</taxon>
        <taxon>Fungi</taxon>
        <taxon>Dikarya</taxon>
        <taxon>Ascomycota</taxon>
        <taxon>Saccharomycotina</taxon>
        <taxon>Saccharomycetes</taxon>
        <taxon>Saccharomycetales</taxon>
        <taxon>Saccharomycetaceae</taxon>
        <taxon>Saccharomyces</taxon>
    </lineage>
</organism>
<dbReference type="Gene3D" id="3.40.50.12360">
    <property type="match status" value="1"/>
</dbReference>
<dbReference type="RefSeq" id="XP_033765519.1">
    <property type="nucleotide sequence ID" value="XM_033909628.1"/>
</dbReference>
<dbReference type="InterPro" id="IPR038609">
    <property type="entry name" value="HDA1_su2/3_sf"/>
</dbReference>
<dbReference type="Pfam" id="PF11496">
    <property type="entry name" value="HDA2-3"/>
    <property type="match status" value="1"/>
</dbReference>
<dbReference type="PANTHER" id="PTHR31882:SF11">
    <property type="entry name" value="HDA1 COMPLEX SUBUNIT 2"/>
    <property type="match status" value="1"/>
</dbReference>
<evidence type="ECO:0000313" key="4">
    <source>
        <dbReference type="RefSeq" id="XP_033765519.1"/>
    </source>
</evidence>
<evidence type="ECO:0000256" key="1">
    <source>
        <dbReference type="ARBA" id="ARBA00023054"/>
    </source>
</evidence>
<feature type="region of interest" description="Disordered" evidence="3">
    <location>
        <begin position="191"/>
        <end position="210"/>
    </location>
</feature>